<keyword evidence="3" id="KW-0813">Transport</keyword>
<dbReference type="CDD" id="cd03257">
    <property type="entry name" value="ABC_NikE_OppD_transporters"/>
    <property type="match status" value="2"/>
</dbReference>
<evidence type="ECO:0000313" key="10">
    <source>
        <dbReference type="Proteomes" id="UP000565576"/>
    </source>
</evidence>
<comment type="subcellular location">
    <subcellularLocation>
        <location evidence="1">Cell inner membrane</location>
        <topology evidence="1">Peripheral membrane protein</topology>
    </subcellularLocation>
</comment>
<evidence type="ECO:0000256" key="6">
    <source>
        <dbReference type="ARBA" id="ARBA00022840"/>
    </source>
</evidence>
<reference evidence="9 10" key="1">
    <citation type="submission" date="2020-08" db="EMBL/GenBank/DDBJ databases">
        <title>Genomic Encyclopedia of Type Strains, Phase IV (KMG-V): Genome sequencing to study the core and pangenomes of soil and plant-associated prokaryotes.</title>
        <authorList>
            <person name="Whitman W."/>
        </authorList>
    </citation>
    <scope>NUCLEOTIDE SEQUENCE [LARGE SCALE GENOMIC DNA]</scope>
    <source>
        <strain evidence="9 10">SEMIA 4060</strain>
    </source>
</reference>
<keyword evidence="7" id="KW-0472">Membrane</keyword>
<proteinExistence type="inferred from homology"/>
<accession>A0A7X0MBS3</accession>
<dbReference type="GO" id="GO:0005886">
    <property type="term" value="C:plasma membrane"/>
    <property type="evidence" value="ECO:0007669"/>
    <property type="project" value="UniProtKB-SubCell"/>
</dbReference>
<dbReference type="Pfam" id="PF08352">
    <property type="entry name" value="oligo_HPY"/>
    <property type="match status" value="2"/>
</dbReference>
<comment type="similarity">
    <text evidence="2">Belongs to the ABC transporter superfamily.</text>
</comment>
<protein>
    <submittedName>
        <fullName evidence="9">Peptide/nickel transport system ATP-binding protein</fullName>
    </submittedName>
</protein>
<keyword evidence="6 9" id="KW-0067">ATP-binding</keyword>
<keyword evidence="5" id="KW-0547">Nucleotide-binding</keyword>
<dbReference type="SUPFAM" id="SSF52540">
    <property type="entry name" value="P-loop containing nucleoside triphosphate hydrolases"/>
    <property type="match status" value="2"/>
</dbReference>
<dbReference type="EMBL" id="JACHBG010000003">
    <property type="protein sequence ID" value="MBB6484656.1"/>
    <property type="molecule type" value="Genomic_DNA"/>
</dbReference>
<name>A0A7X0MBS3_9HYPH</name>
<dbReference type="SMART" id="SM00382">
    <property type="entry name" value="AAA"/>
    <property type="match status" value="2"/>
</dbReference>
<dbReference type="GO" id="GO:0055085">
    <property type="term" value="P:transmembrane transport"/>
    <property type="evidence" value="ECO:0007669"/>
    <property type="project" value="UniProtKB-ARBA"/>
</dbReference>
<dbReference type="InterPro" id="IPR013563">
    <property type="entry name" value="Oligopep_ABC_C"/>
</dbReference>
<evidence type="ECO:0000256" key="3">
    <source>
        <dbReference type="ARBA" id="ARBA00022448"/>
    </source>
</evidence>
<dbReference type="Proteomes" id="UP000565576">
    <property type="component" value="Unassembled WGS sequence"/>
</dbReference>
<dbReference type="PANTHER" id="PTHR43297:SF2">
    <property type="entry name" value="DIPEPTIDE TRANSPORT ATP-BINDING PROTEIN DPPD"/>
    <property type="match status" value="1"/>
</dbReference>
<evidence type="ECO:0000259" key="8">
    <source>
        <dbReference type="PROSITE" id="PS50893"/>
    </source>
</evidence>
<dbReference type="RefSeq" id="WP_246806252.1">
    <property type="nucleotide sequence ID" value="NZ_JACHBG010000003.1"/>
</dbReference>
<dbReference type="InterPro" id="IPR017871">
    <property type="entry name" value="ABC_transporter-like_CS"/>
</dbReference>
<evidence type="ECO:0000256" key="1">
    <source>
        <dbReference type="ARBA" id="ARBA00004417"/>
    </source>
</evidence>
<dbReference type="AlphaFoldDB" id="A0A7X0MBS3"/>
<dbReference type="PROSITE" id="PS00211">
    <property type="entry name" value="ABC_TRANSPORTER_1"/>
    <property type="match status" value="2"/>
</dbReference>
<dbReference type="InterPro" id="IPR050388">
    <property type="entry name" value="ABC_Ni/Peptide_Import"/>
</dbReference>
<gene>
    <name evidence="9" type="ORF">GGD46_001934</name>
</gene>
<dbReference type="PANTHER" id="PTHR43297">
    <property type="entry name" value="OLIGOPEPTIDE TRANSPORT ATP-BINDING PROTEIN APPD"/>
    <property type="match status" value="1"/>
</dbReference>
<dbReference type="NCBIfam" id="NF007739">
    <property type="entry name" value="PRK10419.1"/>
    <property type="match status" value="2"/>
</dbReference>
<dbReference type="GO" id="GO:0016887">
    <property type="term" value="F:ATP hydrolysis activity"/>
    <property type="evidence" value="ECO:0007669"/>
    <property type="project" value="InterPro"/>
</dbReference>
<evidence type="ECO:0000256" key="4">
    <source>
        <dbReference type="ARBA" id="ARBA00022475"/>
    </source>
</evidence>
<dbReference type="InterPro" id="IPR003593">
    <property type="entry name" value="AAA+_ATPase"/>
</dbReference>
<evidence type="ECO:0000256" key="7">
    <source>
        <dbReference type="ARBA" id="ARBA00023136"/>
    </source>
</evidence>
<dbReference type="NCBIfam" id="NF008453">
    <property type="entry name" value="PRK11308.1"/>
    <property type="match status" value="2"/>
</dbReference>
<dbReference type="Pfam" id="PF00005">
    <property type="entry name" value="ABC_tran"/>
    <property type="match status" value="2"/>
</dbReference>
<keyword evidence="4" id="KW-1003">Cell membrane</keyword>
<sequence>MLMKTAIPVIEVQDLAIPLPGRGDRGFAVDHISLSVAPGEIVCVVGESGSGKSVTAQSIMGLLPKVFPKPAGRILFEGKNITEATPAEMRDLRGRGIGMIFQEPMTALNPVQAVGKQIDEVLRTHLSLSRRERFDKAIAAMAEVRLPDPEKLYHAFPHQLSGGQRQRVLIAAALILQPKLLIADEPTTALDVTTQAQILSQIRELQRERGMGVLFITHDIGVVREIADRVVVMKAGKLIEQGAADQVLNAPVSDYTRMLIASVPTLEPKRSGHVVNGAVALEVTAVTKTYHSGGLFRDRRTVQALREASLSVRRGETLGIIGESGSGKSTLARCVMQLIEPSSGSIELPDAGDGRTLRQRMQMVFQDPYRSLNPRRTVGQSIIEGPMNFGQSKGEALERARELMQLVGLEPHAVDRFPHQFSGGQRQRISIARALAMEPDILVADEAVSALDVSVQAQVLRLIDDIQKRFDLAILFITHDLRVAAQICDRLIVTHRGEIVEQGAVSTVFAAPSHRYTRELLASIPGRAEQKVPA</sequence>
<dbReference type="FunFam" id="3.40.50.300:FF:000016">
    <property type="entry name" value="Oligopeptide ABC transporter ATP-binding component"/>
    <property type="match status" value="1"/>
</dbReference>
<dbReference type="GO" id="GO:0015833">
    <property type="term" value="P:peptide transport"/>
    <property type="evidence" value="ECO:0007669"/>
    <property type="project" value="InterPro"/>
</dbReference>
<feature type="domain" description="ABC transporter" evidence="8">
    <location>
        <begin position="281"/>
        <end position="521"/>
    </location>
</feature>
<feature type="domain" description="ABC transporter" evidence="8">
    <location>
        <begin position="10"/>
        <end position="260"/>
    </location>
</feature>
<comment type="caution">
    <text evidence="9">The sequence shown here is derived from an EMBL/GenBank/DDBJ whole genome shotgun (WGS) entry which is preliminary data.</text>
</comment>
<dbReference type="GO" id="GO:0005524">
    <property type="term" value="F:ATP binding"/>
    <property type="evidence" value="ECO:0007669"/>
    <property type="project" value="UniProtKB-KW"/>
</dbReference>
<dbReference type="InterPro" id="IPR003439">
    <property type="entry name" value="ABC_transporter-like_ATP-bd"/>
</dbReference>
<dbReference type="InterPro" id="IPR027417">
    <property type="entry name" value="P-loop_NTPase"/>
</dbReference>
<evidence type="ECO:0000313" key="9">
    <source>
        <dbReference type="EMBL" id="MBB6484656.1"/>
    </source>
</evidence>
<dbReference type="PROSITE" id="PS50893">
    <property type="entry name" value="ABC_TRANSPORTER_2"/>
    <property type="match status" value="2"/>
</dbReference>
<organism evidence="9 10">
    <name type="scientific">Rhizobium lusitanum</name>
    <dbReference type="NCBI Taxonomy" id="293958"/>
    <lineage>
        <taxon>Bacteria</taxon>
        <taxon>Pseudomonadati</taxon>
        <taxon>Pseudomonadota</taxon>
        <taxon>Alphaproteobacteria</taxon>
        <taxon>Hyphomicrobiales</taxon>
        <taxon>Rhizobiaceae</taxon>
        <taxon>Rhizobium/Agrobacterium group</taxon>
        <taxon>Rhizobium</taxon>
    </lineage>
</organism>
<evidence type="ECO:0000256" key="5">
    <source>
        <dbReference type="ARBA" id="ARBA00022741"/>
    </source>
</evidence>
<evidence type="ECO:0000256" key="2">
    <source>
        <dbReference type="ARBA" id="ARBA00005417"/>
    </source>
</evidence>
<dbReference type="Gene3D" id="3.40.50.300">
    <property type="entry name" value="P-loop containing nucleotide triphosphate hydrolases"/>
    <property type="match status" value="2"/>
</dbReference>